<name>A0A517U1S2_9BACT</name>
<gene>
    <name evidence="1" type="ORF">I41_37810</name>
</gene>
<evidence type="ECO:0000313" key="2">
    <source>
        <dbReference type="Proteomes" id="UP000317909"/>
    </source>
</evidence>
<dbReference type="RefSeq" id="WP_145434304.1">
    <property type="nucleotide sequence ID" value="NZ_CP036339.1"/>
</dbReference>
<dbReference type="KEGG" id="llh:I41_37810"/>
<organism evidence="1 2">
    <name type="scientific">Lacipirellula limnantheis</name>
    <dbReference type="NCBI Taxonomy" id="2528024"/>
    <lineage>
        <taxon>Bacteria</taxon>
        <taxon>Pseudomonadati</taxon>
        <taxon>Planctomycetota</taxon>
        <taxon>Planctomycetia</taxon>
        <taxon>Pirellulales</taxon>
        <taxon>Lacipirellulaceae</taxon>
        <taxon>Lacipirellula</taxon>
    </lineage>
</organism>
<protein>
    <submittedName>
        <fullName evidence="1">Uncharacterized protein</fullName>
    </submittedName>
</protein>
<keyword evidence="2" id="KW-1185">Reference proteome</keyword>
<evidence type="ECO:0000313" key="1">
    <source>
        <dbReference type="EMBL" id="QDT74584.1"/>
    </source>
</evidence>
<accession>A0A517U1S2</accession>
<proteinExistence type="predicted"/>
<dbReference type="Proteomes" id="UP000317909">
    <property type="component" value="Chromosome"/>
</dbReference>
<dbReference type="EMBL" id="CP036339">
    <property type="protein sequence ID" value="QDT74584.1"/>
    <property type="molecule type" value="Genomic_DNA"/>
</dbReference>
<dbReference type="AlphaFoldDB" id="A0A517U1S2"/>
<dbReference type="OrthoDB" id="277667at2"/>
<sequence length="94" mass="11489">MEEDWRKLQVGDRVRFVRLPTEFSQPGYFVHKDTLRLYKRLIARRRSTQVAFLDDWQRPVICYRFIGKSGRMEYHSLIIDDDSWVRVKPRKKTT</sequence>
<reference evidence="1 2" key="1">
    <citation type="submission" date="2019-02" db="EMBL/GenBank/DDBJ databases">
        <title>Deep-cultivation of Planctomycetes and their phenomic and genomic characterization uncovers novel biology.</title>
        <authorList>
            <person name="Wiegand S."/>
            <person name="Jogler M."/>
            <person name="Boedeker C."/>
            <person name="Pinto D."/>
            <person name="Vollmers J."/>
            <person name="Rivas-Marin E."/>
            <person name="Kohn T."/>
            <person name="Peeters S.H."/>
            <person name="Heuer A."/>
            <person name="Rast P."/>
            <person name="Oberbeckmann S."/>
            <person name="Bunk B."/>
            <person name="Jeske O."/>
            <person name="Meyerdierks A."/>
            <person name="Storesund J.E."/>
            <person name="Kallscheuer N."/>
            <person name="Luecker S."/>
            <person name="Lage O.M."/>
            <person name="Pohl T."/>
            <person name="Merkel B.J."/>
            <person name="Hornburger P."/>
            <person name="Mueller R.-W."/>
            <person name="Bruemmer F."/>
            <person name="Labrenz M."/>
            <person name="Spormann A.M."/>
            <person name="Op den Camp H."/>
            <person name="Overmann J."/>
            <person name="Amann R."/>
            <person name="Jetten M.S.M."/>
            <person name="Mascher T."/>
            <person name="Medema M.H."/>
            <person name="Devos D.P."/>
            <person name="Kaster A.-K."/>
            <person name="Ovreas L."/>
            <person name="Rohde M."/>
            <person name="Galperin M.Y."/>
            <person name="Jogler C."/>
        </authorList>
    </citation>
    <scope>NUCLEOTIDE SEQUENCE [LARGE SCALE GENOMIC DNA]</scope>
    <source>
        <strain evidence="1 2">I41</strain>
    </source>
</reference>